<keyword evidence="3" id="KW-1185">Reference proteome</keyword>
<feature type="region of interest" description="Disordered" evidence="1">
    <location>
        <begin position="244"/>
        <end position="345"/>
    </location>
</feature>
<evidence type="ECO:0000256" key="1">
    <source>
        <dbReference type="SAM" id="MobiDB-lite"/>
    </source>
</evidence>
<proteinExistence type="predicted"/>
<gene>
    <name evidence="2" type="ORF">DPMN_010806</name>
</gene>
<dbReference type="EMBL" id="JAIWYP010000001">
    <property type="protein sequence ID" value="KAH3886793.1"/>
    <property type="molecule type" value="Genomic_DNA"/>
</dbReference>
<evidence type="ECO:0000313" key="3">
    <source>
        <dbReference type="Proteomes" id="UP000828390"/>
    </source>
</evidence>
<feature type="compositionally biased region" description="Acidic residues" evidence="1">
    <location>
        <begin position="319"/>
        <end position="328"/>
    </location>
</feature>
<evidence type="ECO:0000313" key="2">
    <source>
        <dbReference type="EMBL" id="KAH3886793.1"/>
    </source>
</evidence>
<feature type="region of interest" description="Disordered" evidence="1">
    <location>
        <begin position="1"/>
        <end position="39"/>
    </location>
</feature>
<comment type="caution">
    <text evidence="2">The sequence shown here is derived from an EMBL/GenBank/DDBJ whole genome shotgun (WGS) entry which is preliminary data.</text>
</comment>
<reference evidence="2" key="1">
    <citation type="journal article" date="2019" name="bioRxiv">
        <title>The Genome of the Zebra Mussel, Dreissena polymorpha: A Resource for Invasive Species Research.</title>
        <authorList>
            <person name="McCartney M.A."/>
            <person name="Auch B."/>
            <person name="Kono T."/>
            <person name="Mallez S."/>
            <person name="Zhang Y."/>
            <person name="Obille A."/>
            <person name="Becker A."/>
            <person name="Abrahante J.E."/>
            <person name="Garbe J."/>
            <person name="Badalamenti J.P."/>
            <person name="Herman A."/>
            <person name="Mangelson H."/>
            <person name="Liachko I."/>
            <person name="Sullivan S."/>
            <person name="Sone E.D."/>
            <person name="Koren S."/>
            <person name="Silverstein K.A.T."/>
            <person name="Beckman K.B."/>
            <person name="Gohl D.M."/>
        </authorList>
    </citation>
    <scope>NUCLEOTIDE SEQUENCE</scope>
    <source>
        <strain evidence="2">Duluth1</strain>
        <tissue evidence="2">Whole animal</tissue>
    </source>
</reference>
<protein>
    <submittedName>
        <fullName evidence="2">Uncharacterized protein</fullName>
    </submittedName>
</protein>
<dbReference type="Proteomes" id="UP000828390">
    <property type="component" value="Unassembled WGS sequence"/>
</dbReference>
<feature type="compositionally biased region" description="Polar residues" evidence="1">
    <location>
        <begin position="329"/>
        <end position="345"/>
    </location>
</feature>
<organism evidence="2 3">
    <name type="scientific">Dreissena polymorpha</name>
    <name type="common">Zebra mussel</name>
    <name type="synonym">Mytilus polymorpha</name>
    <dbReference type="NCBI Taxonomy" id="45954"/>
    <lineage>
        <taxon>Eukaryota</taxon>
        <taxon>Metazoa</taxon>
        <taxon>Spiralia</taxon>
        <taxon>Lophotrochozoa</taxon>
        <taxon>Mollusca</taxon>
        <taxon>Bivalvia</taxon>
        <taxon>Autobranchia</taxon>
        <taxon>Heteroconchia</taxon>
        <taxon>Euheterodonta</taxon>
        <taxon>Imparidentia</taxon>
        <taxon>Neoheterodontei</taxon>
        <taxon>Myida</taxon>
        <taxon>Dreissenoidea</taxon>
        <taxon>Dreissenidae</taxon>
        <taxon>Dreissena</taxon>
    </lineage>
</organism>
<sequence>MHITLQVDGFSISSSSSHSPCSESGQRRPALRDRNKQVDYNDSANLKKQLRGATVKRKRPVKTTGKEHMKEDINFSDFDNYSLVISDSPVDGVKPVSRLSVETSTPLAKRTRRAKNIQVTDLSHIEAFDSPVLDTGYSSVQTPESGHSASIFNTPSLCSSVGSRNCSSPAIKSGNIRQTRANCLIQLHKLSHVSLSYSGSSKSHATQSRLNCVNSNIIDNSASLFSSPGLPRFTRVTAKLQKLQNSEIFPDGESNESDQSEGEEEVSSDESSDLAESKEEDEFEEDVLDEEDEIDESEEEGEDQSDDLTELSAIHEGEELTDEEDSNESEQISIPNDQSNTSQQFVRVTRNTCKKNTNNKAMEPSVDFEKLSESLLSNHINERRVKRKTRRKVVADKESVDEISQLMEQSYIKESCDSNTTLYSLATDGIASTQEQDEVLTRPGFVFIMNLIGNP</sequence>
<reference evidence="2" key="2">
    <citation type="submission" date="2020-11" db="EMBL/GenBank/DDBJ databases">
        <authorList>
            <person name="McCartney M.A."/>
            <person name="Auch B."/>
            <person name="Kono T."/>
            <person name="Mallez S."/>
            <person name="Becker A."/>
            <person name="Gohl D.M."/>
            <person name="Silverstein K.A.T."/>
            <person name="Koren S."/>
            <person name="Bechman K.B."/>
            <person name="Herman A."/>
            <person name="Abrahante J.E."/>
            <person name="Garbe J."/>
        </authorList>
    </citation>
    <scope>NUCLEOTIDE SEQUENCE</scope>
    <source>
        <strain evidence="2">Duluth1</strain>
        <tissue evidence="2">Whole animal</tissue>
    </source>
</reference>
<accession>A0A9D4N2Q3</accession>
<feature type="compositionally biased region" description="Low complexity" evidence="1">
    <location>
        <begin position="11"/>
        <end position="24"/>
    </location>
</feature>
<name>A0A9D4N2Q3_DREPO</name>
<feature type="compositionally biased region" description="Basic and acidic residues" evidence="1">
    <location>
        <begin position="30"/>
        <end position="39"/>
    </location>
</feature>
<dbReference type="AlphaFoldDB" id="A0A9D4N2Q3"/>
<feature type="compositionally biased region" description="Acidic residues" evidence="1">
    <location>
        <begin position="253"/>
        <end position="309"/>
    </location>
</feature>